<keyword evidence="1" id="KW-0812">Transmembrane</keyword>
<sequence>MNYLKWLNVIFFVATITYTLFPLDKKTSPIDGYFKRSEVIITKGEDRIELNTNADFLAKEMKYTSIITITDVDKENQYSTFSIDGEMYLKNGLIVSKTNQVEDTDHINKKVVFTASTSPIVSQIQKSFLGIDIYKPRRYQYILIDNFFCYYDVEKLIARCME</sequence>
<feature type="transmembrane region" description="Helical" evidence="1">
    <location>
        <begin position="6"/>
        <end position="23"/>
    </location>
</feature>
<dbReference type="Proteomes" id="UP000092741">
    <property type="component" value="Chromosome 1"/>
</dbReference>
<dbReference type="AlphaFoldDB" id="A0AAN0Y1J4"/>
<keyword evidence="3" id="KW-1185">Reference proteome</keyword>
<dbReference type="EMBL" id="CP016345">
    <property type="protein sequence ID" value="ANQ12074.1"/>
    <property type="molecule type" value="Genomic_DNA"/>
</dbReference>
<evidence type="ECO:0000313" key="2">
    <source>
        <dbReference type="EMBL" id="ANQ12074.1"/>
    </source>
</evidence>
<evidence type="ECO:0000313" key="3">
    <source>
        <dbReference type="Proteomes" id="UP000092741"/>
    </source>
</evidence>
<evidence type="ECO:0000256" key="1">
    <source>
        <dbReference type="SAM" id="Phobius"/>
    </source>
</evidence>
<name>A0AAN0Y1J4_VIBNA</name>
<dbReference type="RefSeq" id="WP_020332823.1">
    <property type="nucleotide sequence ID" value="NZ_ATFJ01000001.1"/>
</dbReference>
<protein>
    <submittedName>
        <fullName evidence="2">Uncharacterized protein</fullName>
    </submittedName>
</protein>
<keyword evidence="1" id="KW-0472">Membrane</keyword>
<reference evidence="2 3" key="1">
    <citation type="submission" date="2016-07" db="EMBL/GenBank/DDBJ databases">
        <title>Developing Vibrio natriegens as a novel, fast-growing host for biotechnology.</title>
        <authorList>
            <person name="Weinstock M.T."/>
            <person name="Hesek E.D."/>
            <person name="Wilson C.M."/>
            <person name="Gibson D.G."/>
        </authorList>
    </citation>
    <scope>NUCLEOTIDE SEQUENCE [LARGE SCALE GENOMIC DNA]</scope>
    <source>
        <strain evidence="2 3">ATCC 14048</strain>
    </source>
</reference>
<gene>
    <name evidence="2" type="ORF">BA890_04645</name>
</gene>
<organism evidence="2 3">
    <name type="scientific">Vibrio natriegens NBRC 15636 = ATCC 14048 = DSM 759</name>
    <dbReference type="NCBI Taxonomy" id="1219067"/>
    <lineage>
        <taxon>Bacteria</taxon>
        <taxon>Pseudomonadati</taxon>
        <taxon>Pseudomonadota</taxon>
        <taxon>Gammaproteobacteria</taxon>
        <taxon>Vibrionales</taxon>
        <taxon>Vibrionaceae</taxon>
        <taxon>Vibrio</taxon>
    </lineage>
</organism>
<dbReference type="KEGG" id="vna:PN96_08705"/>
<proteinExistence type="predicted"/>
<keyword evidence="1" id="KW-1133">Transmembrane helix</keyword>
<dbReference type="GeneID" id="70912875"/>
<accession>A0AAN0Y1J4</accession>